<dbReference type="AlphaFoldDB" id="A0A0E9QGV9"/>
<sequence>MDTRALKNPYRDYDGTPACTQHLFDSQGKVSCRNCKVELLQNVGTFTAAPKYEHKIKQTYCKRTDRPKHSTTEPQSQQKMPSSIVTLDVVDMQSAVRPIHNIILNVVFIVSLVL</sequence>
<name>A0A0E9QGV9_ANGAN</name>
<proteinExistence type="predicted"/>
<feature type="region of interest" description="Disordered" evidence="1">
    <location>
        <begin position="61"/>
        <end position="80"/>
    </location>
</feature>
<evidence type="ECO:0000313" key="2">
    <source>
        <dbReference type="EMBL" id="JAH16014.1"/>
    </source>
</evidence>
<evidence type="ECO:0000256" key="1">
    <source>
        <dbReference type="SAM" id="MobiDB-lite"/>
    </source>
</evidence>
<protein>
    <submittedName>
        <fullName evidence="2">Uncharacterized protein</fullName>
    </submittedName>
</protein>
<feature type="compositionally biased region" description="Basic and acidic residues" evidence="1">
    <location>
        <begin position="61"/>
        <end position="71"/>
    </location>
</feature>
<organism evidence="2">
    <name type="scientific">Anguilla anguilla</name>
    <name type="common">European freshwater eel</name>
    <name type="synonym">Muraena anguilla</name>
    <dbReference type="NCBI Taxonomy" id="7936"/>
    <lineage>
        <taxon>Eukaryota</taxon>
        <taxon>Metazoa</taxon>
        <taxon>Chordata</taxon>
        <taxon>Craniata</taxon>
        <taxon>Vertebrata</taxon>
        <taxon>Euteleostomi</taxon>
        <taxon>Actinopterygii</taxon>
        <taxon>Neopterygii</taxon>
        <taxon>Teleostei</taxon>
        <taxon>Anguilliformes</taxon>
        <taxon>Anguillidae</taxon>
        <taxon>Anguilla</taxon>
    </lineage>
</organism>
<reference evidence="2" key="2">
    <citation type="journal article" date="2015" name="Fish Shellfish Immunol.">
        <title>Early steps in the European eel (Anguilla anguilla)-Vibrio vulnificus interaction in the gills: Role of the RtxA13 toxin.</title>
        <authorList>
            <person name="Callol A."/>
            <person name="Pajuelo D."/>
            <person name="Ebbesson L."/>
            <person name="Teles M."/>
            <person name="MacKenzie S."/>
            <person name="Amaro C."/>
        </authorList>
    </citation>
    <scope>NUCLEOTIDE SEQUENCE</scope>
</reference>
<dbReference type="EMBL" id="GBXM01092563">
    <property type="protein sequence ID" value="JAH16014.1"/>
    <property type="molecule type" value="Transcribed_RNA"/>
</dbReference>
<reference evidence="2" key="1">
    <citation type="submission" date="2014-11" db="EMBL/GenBank/DDBJ databases">
        <authorList>
            <person name="Amaro Gonzalez C."/>
        </authorList>
    </citation>
    <scope>NUCLEOTIDE SEQUENCE</scope>
</reference>
<accession>A0A0E9QGV9</accession>